<keyword evidence="1" id="KW-0472">Membrane</keyword>
<protein>
    <submittedName>
        <fullName evidence="2">Uncharacterized protein</fullName>
    </submittedName>
</protein>
<keyword evidence="1" id="KW-0812">Transmembrane</keyword>
<dbReference type="RefSeq" id="WP_254471551.1">
    <property type="nucleotide sequence ID" value="NZ_CP113432.1"/>
</dbReference>
<evidence type="ECO:0000256" key="1">
    <source>
        <dbReference type="SAM" id="Phobius"/>
    </source>
</evidence>
<evidence type="ECO:0000313" key="3">
    <source>
        <dbReference type="Proteomes" id="UP001163624"/>
    </source>
</evidence>
<feature type="transmembrane region" description="Helical" evidence="1">
    <location>
        <begin position="58"/>
        <end position="76"/>
    </location>
</feature>
<dbReference type="Proteomes" id="UP001163624">
    <property type="component" value="Chromosome"/>
</dbReference>
<reference evidence="2" key="1">
    <citation type="submission" date="2022-11" db="EMBL/GenBank/DDBJ databases">
        <title>Pseudomonas triclosanedens sp. nov., a triclosan degrader isolated from activated sludge.</title>
        <authorList>
            <person name="Yin Y."/>
            <person name="Lu Z."/>
        </authorList>
    </citation>
    <scope>NUCLEOTIDE SEQUENCE</scope>
    <source>
        <strain evidence="2">ZM23</strain>
    </source>
</reference>
<gene>
    <name evidence="2" type="ORF">OU419_07940</name>
</gene>
<keyword evidence="1" id="KW-1133">Transmembrane helix</keyword>
<name>A0ABY7A1S4_9PSED</name>
<sequence length="87" mass="9846">MSSNDKQPTSGKTIPTWIYKAWLFSGLGWSLIVLLNLKDRLDCVHQLSGACYPQSSDLMLALQALNALAGFLLAWINRRRSRLRLLQ</sequence>
<feature type="transmembrane region" description="Helical" evidence="1">
    <location>
        <begin position="21"/>
        <end position="38"/>
    </location>
</feature>
<keyword evidence="3" id="KW-1185">Reference proteome</keyword>
<evidence type="ECO:0000313" key="2">
    <source>
        <dbReference type="EMBL" id="WAI51177.1"/>
    </source>
</evidence>
<organism evidence="2 3">
    <name type="scientific">Pseudomonas triclosanedens</name>
    <dbReference type="NCBI Taxonomy" id="2961893"/>
    <lineage>
        <taxon>Bacteria</taxon>
        <taxon>Pseudomonadati</taxon>
        <taxon>Pseudomonadota</taxon>
        <taxon>Gammaproteobacteria</taxon>
        <taxon>Pseudomonadales</taxon>
        <taxon>Pseudomonadaceae</taxon>
        <taxon>Pseudomonas</taxon>
    </lineage>
</organism>
<dbReference type="EMBL" id="CP113432">
    <property type="protein sequence ID" value="WAI51177.1"/>
    <property type="molecule type" value="Genomic_DNA"/>
</dbReference>
<proteinExistence type="predicted"/>
<accession>A0ABY7A1S4</accession>